<name>A0ABS1N7K1_9ACTN</name>
<keyword evidence="4" id="KW-1185">Reference proteome</keyword>
<dbReference type="PANTHER" id="PTHR35526:SF3">
    <property type="entry name" value="ANTI-SIGMA-F FACTOR RSBW"/>
    <property type="match status" value="1"/>
</dbReference>
<evidence type="ECO:0000259" key="2">
    <source>
        <dbReference type="Pfam" id="PF13581"/>
    </source>
</evidence>
<feature type="domain" description="Histidine kinase/HSP90-like ATPase" evidence="2">
    <location>
        <begin position="18"/>
        <end position="127"/>
    </location>
</feature>
<dbReference type="PANTHER" id="PTHR35526">
    <property type="entry name" value="ANTI-SIGMA-F FACTOR RSBW-RELATED"/>
    <property type="match status" value="1"/>
</dbReference>
<keyword evidence="1" id="KW-0808">Transferase</keyword>
<dbReference type="InterPro" id="IPR003594">
    <property type="entry name" value="HATPase_dom"/>
</dbReference>
<keyword evidence="1" id="KW-0418">Kinase</keyword>
<gene>
    <name evidence="3" type="ORF">JK363_04750</name>
</gene>
<dbReference type="Gene3D" id="3.30.565.10">
    <property type="entry name" value="Histidine kinase-like ATPase, C-terminal domain"/>
    <property type="match status" value="1"/>
</dbReference>
<dbReference type="Proteomes" id="UP000634229">
    <property type="component" value="Unassembled WGS sequence"/>
</dbReference>
<dbReference type="Pfam" id="PF13581">
    <property type="entry name" value="HATPase_c_2"/>
    <property type="match status" value="1"/>
</dbReference>
<keyword evidence="3" id="KW-0067">ATP-binding</keyword>
<keyword evidence="1" id="KW-0723">Serine/threonine-protein kinase</keyword>
<dbReference type="SUPFAM" id="SSF55874">
    <property type="entry name" value="ATPase domain of HSP90 chaperone/DNA topoisomerase II/histidine kinase"/>
    <property type="match status" value="1"/>
</dbReference>
<sequence length="215" mass="23194">MMIKQCMSRKAWDLPFLAVPGEVAALRRIVRTHLELWGLSDHVGAAQICVTELVANVIRHVGVGTPTTLAVAMNDTDLRIEVHDPDRSALPTLLSVPKTAESGRGLTLVTAVSDRWGVIPTETGKTTWCELGTDLSHTDGHVDSPQVHRAEAVLTLYGQAGSSAAATRLELVGVEEAAITLIADLLHWFRAHGRDPDTALDRAQMHFESRGDAVG</sequence>
<protein>
    <submittedName>
        <fullName evidence="3">ATP-binding protein</fullName>
    </submittedName>
</protein>
<dbReference type="InterPro" id="IPR036890">
    <property type="entry name" value="HATPase_C_sf"/>
</dbReference>
<comment type="caution">
    <text evidence="3">The sequence shown here is derived from an EMBL/GenBank/DDBJ whole genome shotgun (WGS) entry which is preliminary data.</text>
</comment>
<evidence type="ECO:0000313" key="3">
    <source>
        <dbReference type="EMBL" id="MBL1095993.1"/>
    </source>
</evidence>
<dbReference type="InterPro" id="IPR050267">
    <property type="entry name" value="Anti-sigma-factor_SerPK"/>
</dbReference>
<evidence type="ECO:0000313" key="4">
    <source>
        <dbReference type="Proteomes" id="UP000634229"/>
    </source>
</evidence>
<dbReference type="EMBL" id="JAERRF010000003">
    <property type="protein sequence ID" value="MBL1095993.1"/>
    <property type="molecule type" value="Genomic_DNA"/>
</dbReference>
<dbReference type="GO" id="GO:0005524">
    <property type="term" value="F:ATP binding"/>
    <property type="evidence" value="ECO:0007669"/>
    <property type="project" value="UniProtKB-KW"/>
</dbReference>
<dbReference type="CDD" id="cd16936">
    <property type="entry name" value="HATPase_RsbW-like"/>
    <property type="match status" value="1"/>
</dbReference>
<evidence type="ECO:0000256" key="1">
    <source>
        <dbReference type="ARBA" id="ARBA00022527"/>
    </source>
</evidence>
<organism evidence="3 4">
    <name type="scientific">Streptomyces coffeae</name>
    <dbReference type="NCBI Taxonomy" id="621382"/>
    <lineage>
        <taxon>Bacteria</taxon>
        <taxon>Bacillati</taxon>
        <taxon>Actinomycetota</taxon>
        <taxon>Actinomycetes</taxon>
        <taxon>Kitasatosporales</taxon>
        <taxon>Streptomycetaceae</taxon>
        <taxon>Streptomyces</taxon>
    </lineage>
</organism>
<proteinExistence type="predicted"/>
<keyword evidence="3" id="KW-0547">Nucleotide-binding</keyword>
<accession>A0ABS1N7K1</accession>
<reference evidence="3 4" key="1">
    <citation type="submission" date="2021-01" db="EMBL/GenBank/DDBJ databases">
        <title>WGS of actinomycetes isolated from Thailand.</title>
        <authorList>
            <person name="Thawai C."/>
        </authorList>
    </citation>
    <scope>NUCLEOTIDE SEQUENCE [LARGE SCALE GENOMIC DNA]</scope>
    <source>
        <strain evidence="3 4">CA1R205</strain>
    </source>
</reference>
<dbReference type="RefSeq" id="WP_201871757.1">
    <property type="nucleotide sequence ID" value="NZ_JAERRF010000003.1"/>
</dbReference>